<accession>A0A0A3HPK6</accession>
<evidence type="ECO:0000256" key="5">
    <source>
        <dbReference type="SAM" id="MobiDB-lite"/>
    </source>
</evidence>
<dbReference type="SUPFAM" id="SSF53807">
    <property type="entry name" value="Helical backbone' metal receptor"/>
    <property type="match status" value="1"/>
</dbReference>
<keyword evidence="8" id="KW-1185">Reference proteome</keyword>
<comment type="similarity">
    <text evidence="3">Belongs to the bacterial solute-binding protein 9 family.</text>
</comment>
<dbReference type="Gene3D" id="3.40.50.1980">
    <property type="entry name" value="Nitrogenase molybdenum iron protein domain"/>
    <property type="match status" value="2"/>
</dbReference>
<gene>
    <name evidence="7" type="ORF">CD29_18915</name>
</gene>
<reference evidence="7 8" key="1">
    <citation type="submission" date="2014-02" db="EMBL/GenBank/DDBJ databases">
        <title>Draft genome sequence of Lysinibacillus manganicus DSM 26584T.</title>
        <authorList>
            <person name="Zhang F."/>
            <person name="Wang G."/>
            <person name="Zhang L."/>
        </authorList>
    </citation>
    <scope>NUCLEOTIDE SEQUENCE [LARGE SCALE GENOMIC DNA]</scope>
    <source>
        <strain evidence="7 8">DSM 26584</strain>
    </source>
</reference>
<protein>
    <submittedName>
        <fullName evidence="7">Adhesin</fullName>
    </submittedName>
</protein>
<sequence>MKKYLMLLMVLCFTLLAACSNSTVQEKESNENAQGQTKLKVYTTVYPLTYFTERIGGEFVEVSSVYPPGANEHSFEPTQQDMIKLAESDLLFYIGFGLEGFVESAKETLKNENVEFVATTANVPEEKLNISTGDSHDEHAEEGEDAHADEEVTSESEDEHAEGGEIDAHVWLSTSISADIALSIKDALIEKMPDRAETFEANYQTLVQELETLDDQFKEMVAQADSRTFFVSHAAFGYIAGEYGLQQVSIAGLNSQNEPSQQELMEVVALAEDLGIKYILFEQNVSSKLAEIIQSEIGAEALTLHNLSVLTQEDIANNETYFSLMERNIETLSKALENK</sequence>
<dbReference type="InterPro" id="IPR006128">
    <property type="entry name" value="Lipoprotein_PsaA-like"/>
</dbReference>
<dbReference type="STRING" id="1384049.CD29_18915"/>
<evidence type="ECO:0000313" key="7">
    <source>
        <dbReference type="EMBL" id="KGR74299.1"/>
    </source>
</evidence>
<dbReference type="eggNOG" id="COG0803">
    <property type="taxonomic scope" value="Bacteria"/>
</dbReference>
<dbReference type="GO" id="GO:0046872">
    <property type="term" value="F:metal ion binding"/>
    <property type="evidence" value="ECO:0007669"/>
    <property type="project" value="InterPro"/>
</dbReference>
<dbReference type="PROSITE" id="PS51257">
    <property type="entry name" value="PROKAR_LIPOPROTEIN"/>
    <property type="match status" value="1"/>
</dbReference>
<keyword evidence="4" id="KW-0175">Coiled coil</keyword>
<evidence type="ECO:0000256" key="1">
    <source>
        <dbReference type="ARBA" id="ARBA00022448"/>
    </source>
</evidence>
<evidence type="ECO:0000256" key="3">
    <source>
        <dbReference type="RuleBase" id="RU003512"/>
    </source>
</evidence>
<dbReference type="EMBL" id="JPVN01000038">
    <property type="protein sequence ID" value="KGR74299.1"/>
    <property type="molecule type" value="Genomic_DNA"/>
</dbReference>
<dbReference type="PANTHER" id="PTHR42953">
    <property type="entry name" value="HIGH-AFFINITY ZINC UPTAKE SYSTEM PROTEIN ZNUA-RELATED"/>
    <property type="match status" value="1"/>
</dbReference>
<dbReference type="GO" id="GO:0030001">
    <property type="term" value="P:metal ion transport"/>
    <property type="evidence" value="ECO:0007669"/>
    <property type="project" value="InterPro"/>
</dbReference>
<dbReference type="Pfam" id="PF01297">
    <property type="entry name" value="ZnuA"/>
    <property type="match status" value="1"/>
</dbReference>
<name>A0A0A3HPK6_9BACL</name>
<evidence type="ECO:0000313" key="8">
    <source>
        <dbReference type="Proteomes" id="UP000030416"/>
    </source>
</evidence>
<evidence type="ECO:0000256" key="6">
    <source>
        <dbReference type="SAM" id="SignalP"/>
    </source>
</evidence>
<dbReference type="RefSeq" id="WP_036190079.1">
    <property type="nucleotide sequence ID" value="NZ_AVDA01000038.1"/>
</dbReference>
<dbReference type="Proteomes" id="UP000030416">
    <property type="component" value="Unassembled WGS sequence"/>
</dbReference>
<feature type="region of interest" description="Disordered" evidence="5">
    <location>
        <begin position="126"/>
        <end position="163"/>
    </location>
</feature>
<feature type="chain" id="PRO_5039682612" evidence="6">
    <location>
        <begin position="18"/>
        <end position="339"/>
    </location>
</feature>
<organism evidence="7 8">
    <name type="scientific">Ureibacillus manganicus DSM 26584</name>
    <dbReference type="NCBI Taxonomy" id="1384049"/>
    <lineage>
        <taxon>Bacteria</taxon>
        <taxon>Bacillati</taxon>
        <taxon>Bacillota</taxon>
        <taxon>Bacilli</taxon>
        <taxon>Bacillales</taxon>
        <taxon>Caryophanaceae</taxon>
        <taxon>Ureibacillus</taxon>
    </lineage>
</organism>
<feature type="compositionally biased region" description="Acidic residues" evidence="5">
    <location>
        <begin position="151"/>
        <end position="160"/>
    </location>
</feature>
<comment type="caution">
    <text evidence="7">The sequence shown here is derived from an EMBL/GenBank/DDBJ whole genome shotgun (WGS) entry which is preliminary data.</text>
</comment>
<dbReference type="GO" id="GO:0007155">
    <property type="term" value="P:cell adhesion"/>
    <property type="evidence" value="ECO:0007669"/>
    <property type="project" value="InterPro"/>
</dbReference>
<evidence type="ECO:0000256" key="2">
    <source>
        <dbReference type="ARBA" id="ARBA00022729"/>
    </source>
</evidence>
<keyword evidence="2 6" id="KW-0732">Signal</keyword>
<proteinExistence type="inferred from homology"/>
<feature type="coiled-coil region" evidence="4">
    <location>
        <begin position="196"/>
        <end position="223"/>
    </location>
</feature>
<evidence type="ECO:0000256" key="4">
    <source>
        <dbReference type="SAM" id="Coils"/>
    </source>
</evidence>
<dbReference type="AlphaFoldDB" id="A0A0A3HPK6"/>
<feature type="signal peptide" evidence="6">
    <location>
        <begin position="1"/>
        <end position="17"/>
    </location>
</feature>
<dbReference type="PRINTS" id="PR00691">
    <property type="entry name" value="ADHESINB"/>
</dbReference>
<dbReference type="InterPro" id="IPR050492">
    <property type="entry name" value="Bact_metal-bind_prot9"/>
</dbReference>
<keyword evidence="1 3" id="KW-0813">Transport</keyword>
<dbReference type="PANTHER" id="PTHR42953:SF8">
    <property type="entry name" value="ZINT DOMAIN-CONTAINING PROTEIN"/>
    <property type="match status" value="1"/>
</dbReference>
<feature type="compositionally biased region" description="Basic and acidic residues" evidence="5">
    <location>
        <begin position="126"/>
        <end position="150"/>
    </location>
</feature>
<dbReference type="PRINTS" id="PR00690">
    <property type="entry name" value="ADHESNFAMILY"/>
</dbReference>
<dbReference type="InterPro" id="IPR006129">
    <property type="entry name" value="AdhesinB"/>
</dbReference>
<dbReference type="InterPro" id="IPR006127">
    <property type="entry name" value="ZnuA-like"/>
</dbReference>
<dbReference type="OrthoDB" id="9810636at2"/>